<comment type="caution">
    <text evidence="3">The sequence shown here is derived from an EMBL/GenBank/DDBJ whole genome shotgun (WGS) entry which is preliminary data.</text>
</comment>
<keyword evidence="4" id="KW-1185">Reference proteome</keyword>
<dbReference type="EMBL" id="JAAIVB010000003">
    <property type="protein sequence ID" value="NEX59463.1"/>
    <property type="molecule type" value="Genomic_DNA"/>
</dbReference>
<proteinExistence type="predicted"/>
<keyword evidence="1" id="KW-1133">Transmembrane helix</keyword>
<dbReference type="InterPro" id="IPR005804">
    <property type="entry name" value="FA_desaturase_dom"/>
</dbReference>
<evidence type="ECO:0000259" key="2">
    <source>
        <dbReference type="Pfam" id="PF00487"/>
    </source>
</evidence>
<name>A0A6B3SFV5_9BURK</name>
<protein>
    <submittedName>
        <fullName evidence="3">Fatty acid desaturase family protein</fullName>
    </submittedName>
</protein>
<reference evidence="3 4" key="1">
    <citation type="submission" date="2020-02" db="EMBL/GenBank/DDBJ databases">
        <authorList>
            <person name="Kim M.K."/>
        </authorList>
    </citation>
    <scope>NUCLEOTIDE SEQUENCE [LARGE SCALE GENOMIC DNA]</scope>
    <source>
        <strain evidence="3 4">17J57-3</strain>
    </source>
</reference>
<feature type="transmembrane region" description="Helical" evidence="1">
    <location>
        <begin position="50"/>
        <end position="68"/>
    </location>
</feature>
<dbReference type="Pfam" id="PF00487">
    <property type="entry name" value="FA_desaturase"/>
    <property type="match status" value="1"/>
</dbReference>
<dbReference type="PANTHER" id="PTHR12879">
    <property type="entry name" value="SPHINGOLIPID DELTA 4 DESATURASE/C-4 HYDROXYLASE PROTEIN DES2"/>
    <property type="match status" value="1"/>
</dbReference>
<dbReference type="GO" id="GO:0016020">
    <property type="term" value="C:membrane"/>
    <property type="evidence" value="ECO:0007669"/>
    <property type="project" value="GOC"/>
</dbReference>
<accession>A0A6B3SFV5</accession>
<gene>
    <name evidence="3" type="ORF">G3574_00085</name>
</gene>
<feature type="transmembrane region" description="Helical" evidence="1">
    <location>
        <begin position="23"/>
        <end position="44"/>
    </location>
</feature>
<evidence type="ECO:0000313" key="3">
    <source>
        <dbReference type="EMBL" id="NEX59463.1"/>
    </source>
</evidence>
<dbReference type="Proteomes" id="UP000482155">
    <property type="component" value="Unassembled WGS sequence"/>
</dbReference>
<evidence type="ECO:0000313" key="4">
    <source>
        <dbReference type="Proteomes" id="UP000482155"/>
    </source>
</evidence>
<sequence>MHVLELIGKDELKRLSRRSDARATWIAACNFALVAAGFAIPILWTHWLAWAAGALVLAGRALGLGILVHDTAHHAMFTSRAVNEWTGRWLFGGLPNVAYHRYREGHLAHHRHAGTEHDPDLGFVDTYPASGASLLRKLLRDLSGINGIKNIAYQARTFTLPGQAPFLCSHVLLAGSLWAAGHVEVYGCWWLGQVFFFPLLVRLRVMGEHGGVPDHFSGDPRLNTGTTLAGPLARLLVAPNRVNFHIEHHLAPVIPSYRLKEVHALAVAKGCYAGFDCVRTSYVDVLKRCWSKTSAAQRLAGKRRAEGMLGNMQ</sequence>
<dbReference type="RefSeq" id="WP_163959632.1">
    <property type="nucleotide sequence ID" value="NZ_JAAIVB010000003.1"/>
</dbReference>
<feature type="domain" description="Fatty acid desaturase" evidence="2">
    <location>
        <begin position="46"/>
        <end position="267"/>
    </location>
</feature>
<organism evidence="3 4">
    <name type="scientific">Noviherbaspirillum galbum</name>
    <dbReference type="NCBI Taxonomy" id="2709383"/>
    <lineage>
        <taxon>Bacteria</taxon>
        <taxon>Pseudomonadati</taxon>
        <taxon>Pseudomonadota</taxon>
        <taxon>Betaproteobacteria</taxon>
        <taxon>Burkholderiales</taxon>
        <taxon>Oxalobacteraceae</taxon>
        <taxon>Noviherbaspirillum</taxon>
    </lineage>
</organism>
<dbReference type="AlphaFoldDB" id="A0A6B3SFV5"/>
<dbReference type="PANTHER" id="PTHR12879:SF8">
    <property type="entry name" value="SPHINGOLIPID DELTA(4)-DESATURASE DES1"/>
    <property type="match status" value="1"/>
</dbReference>
<dbReference type="GO" id="GO:0042284">
    <property type="term" value="F:sphingolipid delta-4 desaturase activity"/>
    <property type="evidence" value="ECO:0007669"/>
    <property type="project" value="TreeGrafter"/>
</dbReference>
<keyword evidence="1" id="KW-0812">Transmembrane</keyword>
<keyword evidence="1" id="KW-0472">Membrane</keyword>
<dbReference type="GO" id="GO:0046513">
    <property type="term" value="P:ceramide biosynthetic process"/>
    <property type="evidence" value="ECO:0007669"/>
    <property type="project" value="TreeGrafter"/>
</dbReference>
<evidence type="ECO:0000256" key="1">
    <source>
        <dbReference type="SAM" id="Phobius"/>
    </source>
</evidence>
<dbReference type="CDD" id="cd03510">
    <property type="entry name" value="Rhizobitoxine-FADS-like"/>
    <property type="match status" value="1"/>
</dbReference>